<comment type="function">
    <text evidence="13">Probable chloride channel.</text>
</comment>
<dbReference type="GO" id="GO:0005886">
    <property type="term" value="C:plasma membrane"/>
    <property type="evidence" value="ECO:0007669"/>
    <property type="project" value="UniProtKB-SubCell"/>
</dbReference>
<evidence type="ECO:0000256" key="9">
    <source>
        <dbReference type="ARBA" id="ARBA00023173"/>
    </source>
</evidence>
<feature type="transmembrane region" description="Helical" evidence="13">
    <location>
        <begin position="216"/>
        <end position="240"/>
    </location>
</feature>
<evidence type="ECO:0000256" key="3">
    <source>
        <dbReference type="ARBA" id="ARBA00022448"/>
    </source>
</evidence>
<evidence type="ECO:0000256" key="6">
    <source>
        <dbReference type="ARBA" id="ARBA00022989"/>
    </source>
</evidence>
<dbReference type="EMBL" id="BMAT01008081">
    <property type="protein sequence ID" value="GFR77566.1"/>
    <property type="molecule type" value="Genomic_DNA"/>
</dbReference>
<keyword evidence="12 13" id="KW-0407">Ion channel</keyword>
<dbReference type="AlphaFoldDB" id="A0AAV4FXC7"/>
<dbReference type="PANTHER" id="PTHR12424:SF8">
    <property type="entry name" value="PROTEIN TWEETY"/>
    <property type="match status" value="1"/>
</dbReference>
<evidence type="ECO:0000313" key="14">
    <source>
        <dbReference type="EMBL" id="GFR77566.1"/>
    </source>
</evidence>
<feature type="transmembrane region" description="Helical" evidence="13">
    <location>
        <begin position="247"/>
        <end position="270"/>
    </location>
</feature>
<evidence type="ECO:0000256" key="1">
    <source>
        <dbReference type="ARBA" id="ARBA00004651"/>
    </source>
</evidence>
<comment type="similarity">
    <text evidence="2 13">Belongs to the tweety family.</text>
</comment>
<dbReference type="Proteomes" id="UP000762676">
    <property type="component" value="Unassembled WGS sequence"/>
</dbReference>
<keyword evidence="6 13" id="KW-1133">Transmembrane helix</keyword>
<evidence type="ECO:0000256" key="2">
    <source>
        <dbReference type="ARBA" id="ARBA00009849"/>
    </source>
</evidence>
<keyword evidence="3 13" id="KW-0813">Transport</keyword>
<sequence>MTTTSKVYDRSWISDYFHDFPHINFNFKKVNSTFNPENVDYVESLAILVLFPIAVSLVLCLVYLVYFFAHCLQKQSSQHRHKQGGSGCFTAFVFLLGLFIECLVGFGFFQNERADDGVDGVRHAVNNINATIATAKSSLTNLDAKVDEITGSLASALEASAGGIPDPKMKKKIIDMIEQMSRQTVSAKTDLRVVSKLDTCEEYLTDVHHYLQEYEYYRWAGTICIFVIYAGLFMCVLAALLKHWKGLLKVTAGFGVILAVMFWGFLGVYLSSSVGLSDFCLDPTAYFVKELTGSESSGELLMYMKCSDPSQPYQKIIVEAQNALTQANSVLDAIAQNTRPYGLPGFEETIKIAEDNIVQAQCNLSSILTNVGTCTVLHNHYITGVNSACHGTLQSVALLLLLAALLALLSAIMIFLISCLWRTYGKRQIPQYREADDTDPFLPRPPPYEPEYGSITRASPAAWSDRRALRAQHPSVNEEQVMFLRHQQMPGREDSPPPAYHSGQFSSQYLEAALSSNAGKPRN</sequence>
<keyword evidence="15" id="KW-1185">Reference proteome</keyword>
<protein>
    <recommendedName>
        <fullName evidence="13">Protein tweety homolog</fullName>
    </recommendedName>
</protein>
<evidence type="ECO:0000256" key="8">
    <source>
        <dbReference type="ARBA" id="ARBA00023136"/>
    </source>
</evidence>
<evidence type="ECO:0000256" key="7">
    <source>
        <dbReference type="ARBA" id="ARBA00023065"/>
    </source>
</evidence>
<name>A0AAV4FXC7_9GAST</name>
<reference evidence="14 15" key="1">
    <citation type="journal article" date="2021" name="Elife">
        <title>Chloroplast acquisition without the gene transfer in kleptoplastic sea slugs, Plakobranchus ocellatus.</title>
        <authorList>
            <person name="Maeda T."/>
            <person name="Takahashi S."/>
            <person name="Yoshida T."/>
            <person name="Shimamura S."/>
            <person name="Takaki Y."/>
            <person name="Nagai Y."/>
            <person name="Toyoda A."/>
            <person name="Suzuki Y."/>
            <person name="Arimoto A."/>
            <person name="Ishii H."/>
            <person name="Satoh N."/>
            <person name="Nishiyama T."/>
            <person name="Hasebe M."/>
            <person name="Maruyama T."/>
            <person name="Minagawa J."/>
            <person name="Obokata J."/>
            <person name="Shigenobu S."/>
        </authorList>
    </citation>
    <scope>NUCLEOTIDE SEQUENCE [LARGE SCALE GENOMIC DNA]</scope>
</reference>
<evidence type="ECO:0000256" key="13">
    <source>
        <dbReference type="RuleBase" id="RU361114"/>
    </source>
</evidence>
<evidence type="ECO:0000256" key="5">
    <source>
        <dbReference type="ARBA" id="ARBA00022692"/>
    </source>
</evidence>
<keyword evidence="8 13" id="KW-0472">Membrane</keyword>
<comment type="caution">
    <text evidence="14">The sequence shown here is derived from an EMBL/GenBank/DDBJ whole genome shotgun (WGS) entry which is preliminary data.</text>
</comment>
<feature type="transmembrane region" description="Helical" evidence="13">
    <location>
        <begin position="89"/>
        <end position="109"/>
    </location>
</feature>
<keyword evidence="5 13" id="KW-0812">Transmembrane</keyword>
<keyword evidence="7 13" id="KW-0406">Ion transport</keyword>
<dbReference type="PANTHER" id="PTHR12424">
    <property type="entry name" value="TWEETY-RELATED"/>
    <property type="match status" value="1"/>
</dbReference>
<evidence type="ECO:0000256" key="11">
    <source>
        <dbReference type="ARBA" id="ARBA00023214"/>
    </source>
</evidence>
<keyword evidence="9 13" id="KW-0869">Chloride channel</keyword>
<keyword evidence="4" id="KW-1003">Cell membrane</keyword>
<keyword evidence="10" id="KW-0325">Glycoprotein</keyword>
<evidence type="ECO:0000256" key="4">
    <source>
        <dbReference type="ARBA" id="ARBA00022475"/>
    </source>
</evidence>
<keyword evidence="11 13" id="KW-0868">Chloride</keyword>
<evidence type="ECO:0000256" key="12">
    <source>
        <dbReference type="ARBA" id="ARBA00023303"/>
    </source>
</evidence>
<dbReference type="GO" id="GO:0034707">
    <property type="term" value="C:chloride channel complex"/>
    <property type="evidence" value="ECO:0007669"/>
    <property type="project" value="UniProtKB-UniRule"/>
</dbReference>
<dbReference type="GO" id="GO:0072320">
    <property type="term" value="F:volume-sensitive chloride channel activity"/>
    <property type="evidence" value="ECO:0007669"/>
    <property type="project" value="TreeGrafter"/>
</dbReference>
<organism evidence="14 15">
    <name type="scientific">Elysia marginata</name>
    <dbReference type="NCBI Taxonomy" id="1093978"/>
    <lineage>
        <taxon>Eukaryota</taxon>
        <taxon>Metazoa</taxon>
        <taxon>Spiralia</taxon>
        <taxon>Lophotrochozoa</taxon>
        <taxon>Mollusca</taxon>
        <taxon>Gastropoda</taxon>
        <taxon>Heterobranchia</taxon>
        <taxon>Euthyneura</taxon>
        <taxon>Panpulmonata</taxon>
        <taxon>Sacoglossa</taxon>
        <taxon>Placobranchoidea</taxon>
        <taxon>Plakobranchidae</taxon>
        <taxon>Elysia</taxon>
    </lineage>
</organism>
<accession>A0AAV4FXC7</accession>
<feature type="transmembrane region" description="Helical" evidence="13">
    <location>
        <begin position="45"/>
        <end position="68"/>
    </location>
</feature>
<dbReference type="InterPro" id="IPR006990">
    <property type="entry name" value="Tweety"/>
</dbReference>
<evidence type="ECO:0000313" key="15">
    <source>
        <dbReference type="Proteomes" id="UP000762676"/>
    </source>
</evidence>
<proteinExistence type="inferred from homology"/>
<gene>
    <name evidence="14" type="ORF">ElyMa_003972100</name>
</gene>
<feature type="transmembrane region" description="Helical" evidence="13">
    <location>
        <begin position="396"/>
        <end position="421"/>
    </location>
</feature>
<evidence type="ECO:0000256" key="10">
    <source>
        <dbReference type="ARBA" id="ARBA00023180"/>
    </source>
</evidence>
<dbReference type="Pfam" id="PF04906">
    <property type="entry name" value="Tweety"/>
    <property type="match status" value="1"/>
</dbReference>
<comment type="subcellular location">
    <subcellularLocation>
        <location evidence="1 13">Cell membrane</location>
        <topology evidence="1 13">Multi-pass membrane protein</topology>
    </subcellularLocation>
</comment>
<dbReference type="GO" id="GO:0005229">
    <property type="term" value="F:intracellularly calcium-gated chloride channel activity"/>
    <property type="evidence" value="ECO:0007669"/>
    <property type="project" value="TreeGrafter"/>
</dbReference>